<dbReference type="Gene3D" id="3.30.950.10">
    <property type="entry name" value="Methyltransferase, Cobalt-precorrin-4 Transmethylase, Domain 2"/>
    <property type="match status" value="1"/>
</dbReference>
<dbReference type="FunFam" id="3.40.1010.10:FF:000007">
    <property type="entry name" value="Ribosomal RNA small subunit methyltransferase I"/>
    <property type="match status" value="1"/>
</dbReference>
<dbReference type="GO" id="GO:0032259">
    <property type="term" value="P:methylation"/>
    <property type="evidence" value="ECO:0007669"/>
    <property type="project" value="UniProtKB-KW"/>
</dbReference>
<dbReference type="AlphaFoldDB" id="A0AAE0L7M0"/>
<dbReference type="HAMAP" id="MF_01877">
    <property type="entry name" value="16SrRNA_methyltr_I"/>
    <property type="match status" value="1"/>
</dbReference>
<dbReference type="InterPro" id="IPR035996">
    <property type="entry name" value="4pyrrol_Methylase_sf"/>
</dbReference>
<keyword evidence="10" id="KW-1185">Reference proteome</keyword>
<comment type="caution">
    <text evidence="9">The sequence shown here is derived from an EMBL/GenBank/DDBJ whole genome shotgun (WGS) entry which is preliminary data.</text>
</comment>
<dbReference type="Pfam" id="PF23016">
    <property type="entry name" value="RsmI_C"/>
    <property type="match status" value="1"/>
</dbReference>
<evidence type="ECO:0008006" key="11">
    <source>
        <dbReference type="Google" id="ProtNLM"/>
    </source>
</evidence>
<evidence type="ECO:0000256" key="4">
    <source>
        <dbReference type="ARBA" id="ARBA00022679"/>
    </source>
</evidence>
<keyword evidence="4" id="KW-0808">Transferase</keyword>
<feature type="region of interest" description="Disordered" evidence="6">
    <location>
        <begin position="1"/>
        <end position="25"/>
    </location>
</feature>
<evidence type="ECO:0000256" key="1">
    <source>
        <dbReference type="ARBA" id="ARBA00022490"/>
    </source>
</evidence>
<dbReference type="Gene3D" id="3.40.1010.10">
    <property type="entry name" value="Cobalt-precorrin-4 Transmethylase, Domain 1"/>
    <property type="match status" value="1"/>
</dbReference>
<evidence type="ECO:0000313" key="9">
    <source>
        <dbReference type="EMBL" id="KAK3274715.1"/>
    </source>
</evidence>
<evidence type="ECO:0000256" key="3">
    <source>
        <dbReference type="ARBA" id="ARBA00022603"/>
    </source>
</evidence>
<evidence type="ECO:0000259" key="8">
    <source>
        <dbReference type="Pfam" id="PF23016"/>
    </source>
</evidence>
<dbReference type="GO" id="GO:0008168">
    <property type="term" value="F:methyltransferase activity"/>
    <property type="evidence" value="ECO:0007669"/>
    <property type="project" value="UniProtKB-KW"/>
</dbReference>
<keyword evidence="1" id="KW-0963">Cytoplasm</keyword>
<keyword evidence="3" id="KW-0489">Methyltransferase</keyword>
<sequence length="358" mass="38787">MRAAGVAAAPVGGEERNDVESSVTPADAEVLYEDLGEESVISPKDKPLSPGLYIVGTPIGNLEDITLRALRTLRQATFVLAEDTRHTSRLLNHYSIRTRLVSCHTHNEAARSTYVMNQMLSGAAVALVSDAGMPAVSDPGGILVQAAIDVGVQVIPVPGPCAAVAAVVGAGLPPDFTFFGFPPDRRSNRRKQFQKFVNHAPTMVFYVAPHDLLSTLGDAIEGLGGDRRCCVAREITKVHEEFWRGTLAGALAEFSGRRVRGEITLLVEGATADIVSESAEWSEETLRSYLQDLHEQGISPSAAAREVASETGIKKNEIYRLALEIKNGSGEKIHLNEHMDVRLKLFNKSTLAFGEYRR</sequence>
<dbReference type="PANTHER" id="PTHR46111">
    <property type="entry name" value="RIBOSOMAL RNA SMALL SUBUNIT METHYLTRANSFERASE I"/>
    <property type="match status" value="1"/>
</dbReference>
<dbReference type="PANTHER" id="PTHR46111:SF1">
    <property type="entry name" value="RIBOSOMAL RNA SMALL SUBUNIT METHYLTRANSFERASE I"/>
    <property type="match status" value="1"/>
</dbReference>
<dbReference type="SUPFAM" id="SSF53790">
    <property type="entry name" value="Tetrapyrrole methylase"/>
    <property type="match status" value="1"/>
</dbReference>
<dbReference type="InterPro" id="IPR053910">
    <property type="entry name" value="RsmI_HTH"/>
</dbReference>
<feature type="domain" description="RsmI HTH" evidence="8">
    <location>
        <begin position="292"/>
        <end position="326"/>
    </location>
</feature>
<dbReference type="Pfam" id="PF00590">
    <property type="entry name" value="TP_methylase"/>
    <property type="match status" value="1"/>
</dbReference>
<dbReference type="InterPro" id="IPR014776">
    <property type="entry name" value="4pyrrole_Mease_sub2"/>
</dbReference>
<protein>
    <recommendedName>
        <fullName evidence="11">Tetrapyrrole methylase domain-containing protein</fullName>
    </recommendedName>
</protein>
<dbReference type="GO" id="GO:0006364">
    <property type="term" value="P:rRNA processing"/>
    <property type="evidence" value="ECO:0007669"/>
    <property type="project" value="UniProtKB-KW"/>
</dbReference>
<dbReference type="CDD" id="cd11648">
    <property type="entry name" value="RsmI"/>
    <property type="match status" value="1"/>
</dbReference>
<organism evidence="9 10">
    <name type="scientific">Cymbomonas tetramitiformis</name>
    <dbReference type="NCBI Taxonomy" id="36881"/>
    <lineage>
        <taxon>Eukaryota</taxon>
        <taxon>Viridiplantae</taxon>
        <taxon>Chlorophyta</taxon>
        <taxon>Pyramimonadophyceae</taxon>
        <taxon>Pyramimonadales</taxon>
        <taxon>Pyramimonadaceae</taxon>
        <taxon>Cymbomonas</taxon>
    </lineage>
</organism>
<evidence type="ECO:0000256" key="5">
    <source>
        <dbReference type="ARBA" id="ARBA00022691"/>
    </source>
</evidence>
<dbReference type="NCBIfam" id="TIGR00096">
    <property type="entry name" value="16S rRNA (cytidine(1402)-2'-O)-methyltransferase"/>
    <property type="match status" value="1"/>
</dbReference>
<accession>A0AAE0L7M0</accession>
<dbReference type="InterPro" id="IPR008189">
    <property type="entry name" value="rRNA_ssu_MeTfrase_I"/>
</dbReference>
<evidence type="ECO:0000259" key="7">
    <source>
        <dbReference type="Pfam" id="PF00590"/>
    </source>
</evidence>
<dbReference type="EMBL" id="LGRX02007561">
    <property type="protein sequence ID" value="KAK3274715.1"/>
    <property type="molecule type" value="Genomic_DNA"/>
</dbReference>
<evidence type="ECO:0000256" key="2">
    <source>
        <dbReference type="ARBA" id="ARBA00022552"/>
    </source>
</evidence>
<dbReference type="PROSITE" id="PS01296">
    <property type="entry name" value="RSMI"/>
    <property type="match status" value="1"/>
</dbReference>
<dbReference type="Proteomes" id="UP001190700">
    <property type="component" value="Unassembled WGS sequence"/>
</dbReference>
<gene>
    <name evidence="9" type="ORF">CYMTET_17112</name>
</gene>
<reference evidence="9 10" key="1">
    <citation type="journal article" date="2015" name="Genome Biol. Evol.">
        <title>Comparative Genomics of a Bacterivorous Green Alga Reveals Evolutionary Causalities and Consequences of Phago-Mixotrophic Mode of Nutrition.</title>
        <authorList>
            <person name="Burns J.A."/>
            <person name="Paasch A."/>
            <person name="Narechania A."/>
            <person name="Kim E."/>
        </authorList>
    </citation>
    <scope>NUCLEOTIDE SEQUENCE [LARGE SCALE GENOMIC DNA]</scope>
    <source>
        <strain evidence="9 10">PLY_AMNH</strain>
    </source>
</reference>
<keyword evidence="5" id="KW-0949">S-adenosyl-L-methionine</keyword>
<proteinExistence type="inferred from homology"/>
<name>A0AAE0L7M0_9CHLO</name>
<feature type="domain" description="Tetrapyrrole methylase" evidence="7">
    <location>
        <begin position="52"/>
        <end position="248"/>
    </location>
</feature>
<dbReference type="InterPro" id="IPR014777">
    <property type="entry name" value="4pyrrole_Mease_sub1"/>
</dbReference>
<feature type="compositionally biased region" description="Low complexity" evidence="6">
    <location>
        <begin position="1"/>
        <end position="12"/>
    </location>
</feature>
<dbReference type="InterPro" id="IPR018063">
    <property type="entry name" value="SAM_MeTrfase_RsmI_CS"/>
</dbReference>
<keyword evidence="2" id="KW-0698">rRNA processing</keyword>
<dbReference type="InterPro" id="IPR000878">
    <property type="entry name" value="4pyrrol_Mease"/>
</dbReference>
<evidence type="ECO:0000313" key="10">
    <source>
        <dbReference type="Proteomes" id="UP001190700"/>
    </source>
</evidence>
<evidence type="ECO:0000256" key="6">
    <source>
        <dbReference type="SAM" id="MobiDB-lite"/>
    </source>
</evidence>